<evidence type="ECO:0000313" key="2">
    <source>
        <dbReference type="EMBL" id="WNZ27332.1"/>
    </source>
</evidence>
<feature type="domain" description="HTH-like" evidence="1">
    <location>
        <begin position="3"/>
        <end position="30"/>
    </location>
</feature>
<proteinExistence type="predicted"/>
<organism evidence="2">
    <name type="scientific">Leptolyngbya sp. NK1-12</name>
    <dbReference type="NCBI Taxonomy" id="2547451"/>
    <lineage>
        <taxon>Bacteria</taxon>
        <taxon>Bacillati</taxon>
        <taxon>Cyanobacteriota</taxon>
        <taxon>Cyanophyceae</taxon>
        <taxon>Leptolyngbyales</taxon>
        <taxon>Leptolyngbyaceae</taxon>
        <taxon>Leptolyngbya group</taxon>
        <taxon>Leptolyngbya</taxon>
    </lineage>
</organism>
<dbReference type="Pfam" id="PF13276">
    <property type="entry name" value="HTH_21"/>
    <property type="match status" value="1"/>
</dbReference>
<sequence>MQVSRPPYGAPRIHAALRARGFQVGRHRVAD</sequence>
<gene>
    <name evidence="2" type="ORF">HJG54_31080</name>
</gene>
<reference evidence="2" key="1">
    <citation type="submission" date="2020-05" db="EMBL/GenBank/DDBJ databases">
        <authorList>
            <person name="Zhu T."/>
            <person name="Keshari N."/>
            <person name="Lu X."/>
        </authorList>
    </citation>
    <scope>NUCLEOTIDE SEQUENCE</scope>
    <source>
        <strain evidence="2">NK1-12</strain>
    </source>
</reference>
<dbReference type="InterPro" id="IPR025948">
    <property type="entry name" value="HTH-like_dom"/>
</dbReference>
<dbReference type="EMBL" id="CP053587">
    <property type="protein sequence ID" value="WNZ27332.1"/>
    <property type="molecule type" value="Genomic_DNA"/>
</dbReference>
<accession>A0AA97ANZ7</accession>
<protein>
    <submittedName>
        <fullName evidence="2">IS3 family transposase</fullName>
    </submittedName>
</protein>
<dbReference type="AlphaFoldDB" id="A0AA97ANZ7"/>
<name>A0AA97ANZ7_9CYAN</name>
<evidence type="ECO:0000259" key="1">
    <source>
        <dbReference type="Pfam" id="PF13276"/>
    </source>
</evidence>